<accession>A0A1C3HAF2</accession>
<feature type="transmembrane region" description="Helical" evidence="1">
    <location>
        <begin position="88"/>
        <end position="119"/>
    </location>
</feature>
<name>A0A1C3HAF2_SERMA</name>
<feature type="transmembrane region" description="Helical" evidence="1">
    <location>
        <begin position="185"/>
        <end position="210"/>
    </location>
</feature>
<feature type="transmembrane region" description="Helical" evidence="1">
    <location>
        <begin position="336"/>
        <end position="358"/>
    </location>
</feature>
<reference evidence="2" key="1">
    <citation type="submission" date="2016-05" db="EMBL/GenBank/DDBJ databases">
        <authorList>
            <person name="Cock P.J.A."/>
            <person name="Cock P.J.A."/>
        </authorList>
    </citation>
    <scope>NUCLEOTIDE SEQUENCE</scope>
    <source>
        <strain evidence="2">PWN146_assembly</strain>
    </source>
</reference>
<organism evidence="2">
    <name type="scientific">Serratia marcescens</name>
    <dbReference type="NCBI Taxonomy" id="615"/>
    <lineage>
        <taxon>Bacteria</taxon>
        <taxon>Pseudomonadati</taxon>
        <taxon>Pseudomonadota</taxon>
        <taxon>Gammaproteobacteria</taxon>
        <taxon>Enterobacterales</taxon>
        <taxon>Yersiniaceae</taxon>
        <taxon>Serratia</taxon>
    </lineage>
</organism>
<feature type="transmembrane region" description="Helical" evidence="1">
    <location>
        <begin position="34"/>
        <end position="54"/>
    </location>
</feature>
<feature type="transmembrane region" description="Helical" evidence="1">
    <location>
        <begin position="238"/>
        <end position="265"/>
    </location>
</feature>
<dbReference type="AlphaFoldDB" id="A0A1C3HAF2"/>
<feature type="transmembrane region" description="Helical" evidence="1">
    <location>
        <begin position="150"/>
        <end position="173"/>
    </location>
</feature>
<evidence type="ECO:0000313" key="2">
    <source>
        <dbReference type="EMBL" id="SAY42023.1"/>
    </source>
</evidence>
<keyword evidence="1" id="KW-0812">Transmembrane</keyword>
<dbReference type="Pfam" id="PF05987">
    <property type="entry name" value="DUF898"/>
    <property type="match status" value="1"/>
</dbReference>
<keyword evidence="1" id="KW-1133">Transmembrane helix</keyword>
<dbReference type="InterPro" id="IPR010295">
    <property type="entry name" value="DUF898"/>
</dbReference>
<dbReference type="EMBL" id="LT575490">
    <property type="protein sequence ID" value="SAY42023.1"/>
    <property type="molecule type" value="Genomic_DNA"/>
</dbReference>
<sequence length="406" mass="44734">MTYSFQDERIMTSNTSQPLGLHRIKFHGKGGEYFAIWLVNALLTIVTLGIYSAWATVRRRRYFYGNTELDGDRFDYHAQPLQILKGRLLVIGGIIVFYILLAVAPLLGLLALLVLLALLPWVVIRSWRYNAIMSSYRGVRFNYVCRTGRAYWALLFCPLLLIIGLYVGLIILLSIGSSFDSINAIGLMLVLTLLLAVPAFAAVNGIISALQHDLYVNNLFFGRTPFIAELKKSAFIKFALIGLLIFLPFMLAALVCMGSFMLSLYQMVLMGILTDETADLLVLENIGSLLLMMVVLLVGALIAGSYQIVAQRNYLFNQATLNGSIKLHSSMQTLPYMGLLITNTLITLFSLGFAAPVAEVRHARYLAECTAVEGDLALLDIAAHQETANSAVAEEAVQALDLGGSF</sequence>
<protein>
    <submittedName>
        <fullName evidence="2">Inner membrane protein YjgN</fullName>
    </submittedName>
</protein>
<feature type="transmembrane region" description="Helical" evidence="1">
    <location>
        <begin position="286"/>
        <end position="309"/>
    </location>
</feature>
<gene>
    <name evidence="2" type="primary">yjgN</name>
    <name evidence="2" type="ORF">PWN146_00701</name>
</gene>
<proteinExistence type="predicted"/>
<evidence type="ECO:0000256" key="1">
    <source>
        <dbReference type="SAM" id="Phobius"/>
    </source>
</evidence>
<keyword evidence="1" id="KW-0472">Membrane</keyword>